<dbReference type="RefSeq" id="WP_201372623.1">
    <property type="nucleotide sequence ID" value="NZ_BNJG01000002.1"/>
</dbReference>
<name>A0ABQ3UTE7_9CHLR</name>
<protein>
    <submittedName>
        <fullName evidence="1">Uncharacterized protein</fullName>
    </submittedName>
</protein>
<reference evidence="1 2" key="1">
    <citation type="journal article" date="2021" name="Int. J. Syst. Evol. Microbiol.">
        <title>Reticulibacter mediterranei gen. nov., sp. nov., within the new family Reticulibacteraceae fam. nov., and Ktedonospora formicarum gen. nov., sp. nov., Ktedonobacter robiniae sp. nov., Dictyobacter formicarum sp. nov. and Dictyobacter arantiisoli sp. nov., belonging to the class Ktedonobacteria.</title>
        <authorList>
            <person name="Yabe S."/>
            <person name="Zheng Y."/>
            <person name="Wang C.M."/>
            <person name="Sakai Y."/>
            <person name="Abe K."/>
            <person name="Yokota A."/>
            <person name="Donadio S."/>
            <person name="Cavaletti L."/>
            <person name="Monciardini P."/>
        </authorList>
    </citation>
    <scope>NUCLEOTIDE SEQUENCE [LARGE SCALE GENOMIC DNA]</scope>
    <source>
        <strain evidence="1 2">SOSP1-30</strain>
    </source>
</reference>
<evidence type="ECO:0000313" key="2">
    <source>
        <dbReference type="Proteomes" id="UP000654345"/>
    </source>
</evidence>
<sequence>MTYERADLPDVNPLSGNQDLVAVGLMGRKWLDELSGDAAIKADITYLIRPVLNALLEAIRHASMLSASVAHIAEAHSRVVALTNRLRRAQLPPPDTSPRI</sequence>
<evidence type="ECO:0000313" key="1">
    <source>
        <dbReference type="EMBL" id="GHO56036.1"/>
    </source>
</evidence>
<dbReference type="EMBL" id="BNJG01000002">
    <property type="protein sequence ID" value="GHO56036.1"/>
    <property type="molecule type" value="Genomic_DNA"/>
</dbReference>
<dbReference type="Proteomes" id="UP000654345">
    <property type="component" value="Unassembled WGS sequence"/>
</dbReference>
<organism evidence="1 2">
    <name type="scientific">Ktedonobacter robiniae</name>
    <dbReference type="NCBI Taxonomy" id="2778365"/>
    <lineage>
        <taxon>Bacteria</taxon>
        <taxon>Bacillati</taxon>
        <taxon>Chloroflexota</taxon>
        <taxon>Ktedonobacteria</taxon>
        <taxon>Ktedonobacterales</taxon>
        <taxon>Ktedonobacteraceae</taxon>
        <taxon>Ktedonobacter</taxon>
    </lineage>
</organism>
<comment type="caution">
    <text evidence="1">The sequence shown here is derived from an EMBL/GenBank/DDBJ whole genome shotgun (WGS) entry which is preliminary data.</text>
</comment>
<gene>
    <name evidence="1" type="ORF">KSB_45110</name>
</gene>
<proteinExistence type="predicted"/>
<accession>A0ABQ3UTE7</accession>
<keyword evidence="2" id="KW-1185">Reference proteome</keyword>